<evidence type="ECO:0000313" key="7">
    <source>
        <dbReference type="Proteomes" id="UP001281731"/>
    </source>
</evidence>
<keyword evidence="1" id="KW-0479">Metal-binding</keyword>
<dbReference type="InterPro" id="IPR029052">
    <property type="entry name" value="Metallo-depent_PP-like"/>
</dbReference>
<dbReference type="AlphaFoldDB" id="A0AAW9HTR5"/>
<protein>
    <submittedName>
        <fullName evidence="6">Metallophosphoesterase</fullName>
    </submittedName>
</protein>
<organism evidence="6 7">
    <name type="scientific">Actinotignum urinale</name>
    <dbReference type="NCBI Taxonomy" id="190146"/>
    <lineage>
        <taxon>Bacteria</taxon>
        <taxon>Bacillati</taxon>
        <taxon>Actinomycetota</taxon>
        <taxon>Actinomycetes</taxon>
        <taxon>Actinomycetales</taxon>
        <taxon>Actinomycetaceae</taxon>
        <taxon>Actinotignum</taxon>
    </lineage>
</organism>
<dbReference type="GO" id="GO:0046872">
    <property type="term" value="F:metal ion binding"/>
    <property type="evidence" value="ECO:0007669"/>
    <property type="project" value="UniProtKB-KW"/>
</dbReference>
<keyword evidence="3" id="KW-0408">Iron</keyword>
<evidence type="ECO:0000256" key="4">
    <source>
        <dbReference type="ARBA" id="ARBA00025742"/>
    </source>
</evidence>
<reference evidence="6" key="1">
    <citation type="submission" date="2023-10" db="EMBL/GenBank/DDBJ databases">
        <title>Whole Genome based description of the genera Actinobaculum and Actinotignum reveals a complex phylogenetic relationship within the species included in the genus Actinotignum.</title>
        <authorList>
            <person name="Jensen C.S."/>
            <person name="Dargis R."/>
            <person name="Kemp M."/>
            <person name="Christensen J.J."/>
        </authorList>
    </citation>
    <scope>NUCLEOTIDE SEQUENCE</scope>
    <source>
        <strain evidence="6">SLA_B511</strain>
    </source>
</reference>
<keyword evidence="2" id="KW-0378">Hydrolase</keyword>
<name>A0AAW9HTR5_9ACTO</name>
<feature type="domain" description="Calcineurin-like phosphoesterase" evidence="5">
    <location>
        <begin position="11"/>
        <end position="210"/>
    </location>
</feature>
<dbReference type="RefSeq" id="WP_320756510.1">
    <property type="nucleotide sequence ID" value="NZ_JAWNGC010000004.1"/>
</dbReference>
<dbReference type="SUPFAM" id="SSF56300">
    <property type="entry name" value="Metallo-dependent phosphatases"/>
    <property type="match status" value="1"/>
</dbReference>
<dbReference type="GO" id="GO:0016787">
    <property type="term" value="F:hydrolase activity"/>
    <property type="evidence" value="ECO:0007669"/>
    <property type="project" value="UniProtKB-KW"/>
</dbReference>
<evidence type="ECO:0000256" key="1">
    <source>
        <dbReference type="ARBA" id="ARBA00022723"/>
    </source>
</evidence>
<dbReference type="PANTHER" id="PTHR42988">
    <property type="entry name" value="PHOSPHOHYDROLASE"/>
    <property type="match status" value="1"/>
</dbReference>
<accession>A0AAW9HTR5</accession>
<dbReference type="EMBL" id="JAWNGC010000004">
    <property type="protein sequence ID" value="MDY5155034.1"/>
    <property type="molecule type" value="Genomic_DNA"/>
</dbReference>
<proteinExistence type="inferred from homology"/>
<evidence type="ECO:0000313" key="6">
    <source>
        <dbReference type="EMBL" id="MDY5155034.1"/>
    </source>
</evidence>
<gene>
    <name evidence="6" type="ORF">R6G80_04750</name>
</gene>
<comment type="caution">
    <text evidence="6">The sequence shown here is derived from an EMBL/GenBank/DDBJ whole genome shotgun (WGS) entry which is preliminary data.</text>
</comment>
<evidence type="ECO:0000259" key="5">
    <source>
        <dbReference type="Pfam" id="PF00149"/>
    </source>
</evidence>
<dbReference type="Proteomes" id="UP001281731">
    <property type="component" value="Unassembled WGS sequence"/>
</dbReference>
<dbReference type="InterPro" id="IPR050884">
    <property type="entry name" value="CNP_phosphodiesterase-III"/>
</dbReference>
<comment type="similarity">
    <text evidence="4">Belongs to the cyclic nucleotide phosphodiesterase class-III family.</text>
</comment>
<evidence type="ECO:0000256" key="2">
    <source>
        <dbReference type="ARBA" id="ARBA00022801"/>
    </source>
</evidence>
<sequence>MATPTLQPPHIRLLHISDTHLFGDGSLHRGVIDTTERLNKVLHHAQKGEPCAAIIVSGDISDDGTVESYRLAEEKIGALARTWKAPVVWACGNHDARRGMRQAFAFPGMPDDPILSIAEIPDLRIIAVDTSVPGKGYGYLGQQIQWAIEAQADDRANVFVLHHPPLPAPTLLHEALRLSDTDELADALETIRPENGMPKPVAIIAGHYHRATQGTVGGVPVFVAPGVANITVLDRGYEWESSVAGSGYEIVTLSPSPDSPLQASCSAVVYETDVAEGATEVFHFTPEQTRAIGREAGRPGWDPDCHQ</sequence>
<evidence type="ECO:0000256" key="3">
    <source>
        <dbReference type="ARBA" id="ARBA00023004"/>
    </source>
</evidence>
<dbReference type="InterPro" id="IPR004843">
    <property type="entry name" value="Calcineurin-like_PHP"/>
</dbReference>
<dbReference type="Gene3D" id="3.60.21.10">
    <property type="match status" value="1"/>
</dbReference>
<dbReference type="Pfam" id="PF00149">
    <property type="entry name" value="Metallophos"/>
    <property type="match status" value="1"/>
</dbReference>
<dbReference type="PANTHER" id="PTHR42988:SF2">
    <property type="entry name" value="CYCLIC NUCLEOTIDE PHOSPHODIESTERASE CBUA0032-RELATED"/>
    <property type="match status" value="1"/>
</dbReference>